<evidence type="ECO:0000313" key="2">
    <source>
        <dbReference type="Proteomes" id="UP000095558"/>
    </source>
</evidence>
<protein>
    <submittedName>
        <fullName evidence="1">Uncharacterized protein</fullName>
    </submittedName>
</protein>
<sequence>MSYDFLDVLCEIEMSEDWSTIFIVNKDEVKDFCKEEAFFWLLDNEDKFKNCTMDNGTMYCMFDNQIKIDIW</sequence>
<evidence type="ECO:0000313" key="1">
    <source>
        <dbReference type="EMBL" id="CUN88063.1"/>
    </source>
</evidence>
<proteinExistence type="predicted"/>
<accession>A0A174AIL8</accession>
<dbReference type="RefSeq" id="WP_055275695.1">
    <property type="nucleotide sequence ID" value="NZ_CYZV01000008.1"/>
</dbReference>
<name>A0A174AIL8_9CLOT</name>
<gene>
    <name evidence="1" type="ORF">ERS852470_00928</name>
</gene>
<reference evidence="1 2" key="1">
    <citation type="submission" date="2015-09" db="EMBL/GenBank/DDBJ databases">
        <authorList>
            <consortium name="Pathogen Informatics"/>
        </authorList>
    </citation>
    <scope>NUCLEOTIDE SEQUENCE [LARGE SCALE GENOMIC DNA]</scope>
    <source>
        <strain evidence="1 2">2789STDY5834855</strain>
    </source>
</reference>
<dbReference type="Proteomes" id="UP000095558">
    <property type="component" value="Unassembled WGS sequence"/>
</dbReference>
<organism evidence="1 2">
    <name type="scientific">Clostridium disporicum</name>
    <dbReference type="NCBI Taxonomy" id="84024"/>
    <lineage>
        <taxon>Bacteria</taxon>
        <taxon>Bacillati</taxon>
        <taxon>Bacillota</taxon>
        <taxon>Clostridia</taxon>
        <taxon>Eubacteriales</taxon>
        <taxon>Clostridiaceae</taxon>
        <taxon>Clostridium</taxon>
    </lineage>
</organism>
<dbReference type="EMBL" id="CYZV01000008">
    <property type="protein sequence ID" value="CUN88063.1"/>
    <property type="molecule type" value="Genomic_DNA"/>
</dbReference>
<dbReference type="AlphaFoldDB" id="A0A174AIL8"/>